<sequence length="458" mass="50491">MKRCQAGEWFRRVKEELSVTFSDAGERVCSGSTALQSVLVISFSLARNIKKRLQALQPSLQQVIGVLRRVDPALGNLAETVSQVWDLLQTELEERRALDSSQAEKIGQSGTLLLHLFALGRLKCLQGAGFELPAEEVPLVSDRQRLAEGLRFTRLAVASYGANLLALVGLLQLRDAWPTDSAKRDKVAATKYLQIEEEQVLACGTLSKEAQEAKAPDRFKPWWILLEDDGDLILSIRGTSLTSQPTWLAATVSFCTALLMKEWLEQCFLCGRKAIDAHDYKRFVVCGHSLGGAVSLLLGMKLRAEACGGEDLEEGLMSVINRCDPVPHLSLDAALRMVLAAENLAEAGLSWQQTLSLVIGCSDVSNPIFDDLLPDHLDVGIAPLRIPGQAMWLVDAVAGRQVLAVDLAERLDDFTRELPEISVAQSALDHVILMQKDQFCVMSTYVYNMDKAYKRLES</sequence>
<protein>
    <recommendedName>
        <fullName evidence="1">Fungal lipase-type domain-containing protein</fullName>
    </recommendedName>
</protein>
<dbReference type="Gene3D" id="3.40.50.1820">
    <property type="entry name" value="alpha/beta hydrolase"/>
    <property type="match status" value="1"/>
</dbReference>
<dbReference type="InterPro" id="IPR002921">
    <property type="entry name" value="Fungal_lipase-type"/>
</dbReference>
<gene>
    <name evidence="2" type="ORF">AK812_SmicGene38020</name>
</gene>
<evidence type="ECO:0000313" key="2">
    <source>
        <dbReference type="EMBL" id="OLP81447.1"/>
    </source>
</evidence>
<proteinExistence type="predicted"/>
<dbReference type="Pfam" id="PF01764">
    <property type="entry name" value="Lipase_3"/>
    <property type="match status" value="1"/>
</dbReference>
<dbReference type="AlphaFoldDB" id="A0A1Q9CF30"/>
<keyword evidence="3" id="KW-1185">Reference proteome</keyword>
<evidence type="ECO:0000259" key="1">
    <source>
        <dbReference type="Pfam" id="PF01764"/>
    </source>
</evidence>
<dbReference type="GO" id="GO:0006629">
    <property type="term" value="P:lipid metabolic process"/>
    <property type="evidence" value="ECO:0007669"/>
    <property type="project" value="InterPro"/>
</dbReference>
<dbReference type="OrthoDB" id="438440at2759"/>
<comment type="caution">
    <text evidence="2">The sequence shown here is derived from an EMBL/GenBank/DDBJ whole genome shotgun (WGS) entry which is preliminary data.</text>
</comment>
<dbReference type="OMA" id="SALDHIM"/>
<name>A0A1Q9CF30_SYMMI</name>
<accession>A0A1Q9CF30</accession>
<feature type="domain" description="Fungal lipase-type" evidence="1">
    <location>
        <begin position="250"/>
        <end position="304"/>
    </location>
</feature>
<reference evidence="2 3" key="1">
    <citation type="submission" date="2016-02" db="EMBL/GenBank/DDBJ databases">
        <title>Genome analysis of coral dinoflagellate symbionts highlights evolutionary adaptations to a symbiotic lifestyle.</title>
        <authorList>
            <person name="Aranda M."/>
            <person name="Li Y."/>
            <person name="Liew Y.J."/>
            <person name="Baumgarten S."/>
            <person name="Simakov O."/>
            <person name="Wilson M."/>
            <person name="Piel J."/>
            <person name="Ashoor H."/>
            <person name="Bougouffa S."/>
            <person name="Bajic V.B."/>
            <person name="Ryu T."/>
            <person name="Ravasi T."/>
            <person name="Bayer T."/>
            <person name="Micklem G."/>
            <person name="Kim H."/>
            <person name="Bhak J."/>
            <person name="Lajeunesse T.C."/>
            <person name="Voolstra C.R."/>
        </authorList>
    </citation>
    <scope>NUCLEOTIDE SEQUENCE [LARGE SCALE GENOMIC DNA]</scope>
    <source>
        <strain evidence="2 3">CCMP2467</strain>
    </source>
</reference>
<dbReference type="EMBL" id="LSRX01001280">
    <property type="protein sequence ID" value="OLP81447.1"/>
    <property type="molecule type" value="Genomic_DNA"/>
</dbReference>
<evidence type="ECO:0000313" key="3">
    <source>
        <dbReference type="Proteomes" id="UP000186817"/>
    </source>
</evidence>
<dbReference type="InterPro" id="IPR029058">
    <property type="entry name" value="AB_hydrolase_fold"/>
</dbReference>
<organism evidence="2 3">
    <name type="scientific">Symbiodinium microadriaticum</name>
    <name type="common">Dinoflagellate</name>
    <name type="synonym">Zooxanthella microadriatica</name>
    <dbReference type="NCBI Taxonomy" id="2951"/>
    <lineage>
        <taxon>Eukaryota</taxon>
        <taxon>Sar</taxon>
        <taxon>Alveolata</taxon>
        <taxon>Dinophyceae</taxon>
        <taxon>Suessiales</taxon>
        <taxon>Symbiodiniaceae</taxon>
        <taxon>Symbiodinium</taxon>
    </lineage>
</organism>
<dbReference type="Proteomes" id="UP000186817">
    <property type="component" value="Unassembled WGS sequence"/>
</dbReference>
<dbReference type="SUPFAM" id="SSF53474">
    <property type="entry name" value="alpha/beta-Hydrolases"/>
    <property type="match status" value="1"/>
</dbReference>